<dbReference type="Proteomes" id="UP001281305">
    <property type="component" value="Chromosome"/>
</dbReference>
<keyword evidence="3" id="KW-1185">Reference proteome</keyword>
<protein>
    <submittedName>
        <fullName evidence="2">DUF6456 domain-containing protein</fullName>
    </submittedName>
</protein>
<reference evidence="2 3" key="1">
    <citation type="submission" date="2024-02" db="EMBL/GenBank/DDBJ databases">
        <title>Roseovarius strain W115 nov., isolated from a marine algae.</title>
        <authorList>
            <person name="Lee M.W."/>
            <person name="Lee J.K."/>
            <person name="Kim J.M."/>
            <person name="Choi D.G."/>
            <person name="Baek J.H."/>
            <person name="Bayburt H."/>
            <person name="Jung J.J."/>
            <person name="Han D.M."/>
            <person name="Jeon C.O."/>
        </authorList>
    </citation>
    <scope>NUCLEOTIDE SEQUENCE [LARGE SCALE GENOMIC DNA]</scope>
    <source>
        <strain evidence="2 3">W115</strain>
    </source>
</reference>
<dbReference type="InterPro" id="IPR045599">
    <property type="entry name" value="DUF6456"/>
</dbReference>
<dbReference type="RefSeq" id="WP_317054617.1">
    <property type="nucleotide sequence ID" value="NZ_CP146606.1"/>
</dbReference>
<gene>
    <name evidence="2" type="ORF">RZS32_016305</name>
</gene>
<accession>A0ABZ2TE26</accession>
<name>A0ABZ2TE26_9RHOB</name>
<dbReference type="EMBL" id="CP146606">
    <property type="protein sequence ID" value="WYK17931.1"/>
    <property type="molecule type" value="Genomic_DNA"/>
</dbReference>
<proteinExistence type="predicted"/>
<dbReference type="Pfam" id="PF20057">
    <property type="entry name" value="DUF6456"/>
    <property type="match status" value="1"/>
</dbReference>
<evidence type="ECO:0000313" key="3">
    <source>
        <dbReference type="Proteomes" id="UP001281305"/>
    </source>
</evidence>
<evidence type="ECO:0000259" key="1">
    <source>
        <dbReference type="Pfam" id="PF20057"/>
    </source>
</evidence>
<sequence>MPNSQVQDTHGNGTLTWVPRAALNYVAHTEGGASIRSLARQAGCHASTVSRQVRAFESRRDDILVDDALRRLGPHVAAAHGAKVSHSADPNQNPCDTFDLTLTEKRLKRHAVRVLRRLCESGAVLAVGADMDKAVVVREYQSGANRTAVVDRDIAEAMALNAWIRCDSSGRVSRYRVTSAGRSMLAQLLAEQENAALGLVEASEESLHSEVDVTRRYAKKRQKFISSESPLILLSRRRDKDGERFLSDSLVRAGERLREDFEMAQLGDPKGQNWDAFLTGEPNVVPLGKEAENVTAARTRVTGALRDLGPGLGDVVLRCCCFLEGLESAEKDMGWSARSGKIVLRIALQRLKRHYDQMGEAAGMMG</sequence>
<feature type="domain" description="DUF6456" evidence="1">
    <location>
        <begin position="225"/>
        <end position="357"/>
    </location>
</feature>
<evidence type="ECO:0000313" key="2">
    <source>
        <dbReference type="EMBL" id="WYK17931.1"/>
    </source>
</evidence>
<organism evidence="2 3">
    <name type="scientific">Roseovarius rhodophyticola</name>
    <dbReference type="NCBI Taxonomy" id="3080827"/>
    <lineage>
        <taxon>Bacteria</taxon>
        <taxon>Pseudomonadati</taxon>
        <taxon>Pseudomonadota</taxon>
        <taxon>Alphaproteobacteria</taxon>
        <taxon>Rhodobacterales</taxon>
        <taxon>Roseobacteraceae</taxon>
        <taxon>Roseovarius</taxon>
    </lineage>
</organism>